<dbReference type="GO" id="GO:0006164">
    <property type="term" value="P:purine nucleotide biosynthetic process"/>
    <property type="evidence" value="ECO:0007669"/>
    <property type="project" value="TreeGrafter"/>
</dbReference>
<proteinExistence type="inferred from homology"/>
<dbReference type="GO" id="GO:0000287">
    <property type="term" value="F:magnesium ion binding"/>
    <property type="evidence" value="ECO:0007669"/>
    <property type="project" value="InterPro"/>
</dbReference>
<comment type="similarity">
    <text evidence="2">Belongs to the ribose-phosphate pyrophosphokinase family.</text>
</comment>
<dbReference type="InterPro" id="IPR029057">
    <property type="entry name" value="PRTase-like"/>
</dbReference>
<evidence type="ECO:0000259" key="3">
    <source>
        <dbReference type="Pfam" id="PF00156"/>
    </source>
</evidence>
<dbReference type="GO" id="GO:0004749">
    <property type="term" value="F:ribose phosphate diphosphokinase activity"/>
    <property type="evidence" value="ECO:0007669"/>
    <property type="project" value="TreeGrafter"/>
</dbReference>
<dbReference type="InterPro" id="IPR029099">
    <property type="entry name" value="Pribosyltran_N"/>
</dbReference>
<dbReference type="EMBL" id="CP020100">
    <property type="protein sequence ID" value="AQZ94590.1"/>
    <property type="molecule type" value="Genomic_DNA"/>
</dbReference>
<dbReference type="PANTHER" id="PTHR10210:SF41">
    <property type="entry name" value="RIBOSE-PHOSPHATE PYROPHOSPHOKINASE 1, CHLOROPLASTIC"/>
    <property type="match status" value="1"/>
</dbReference>
<evidence type="ECO:0000256" key="2">
    <source>
        <dbReference type="RuleBase" id="RU004324"/>
    </source>
</evidence>
<keyword evidence="6" id="KW-1185">Reference proteome</keyword>
<dbReference type="InterPro" id="IPR005946">
    <property type="entry name" value="Rib-P_diPkinase"/>
</dbReference>
<dbReference type="CDD" id="cd06223">
    <property type="entry name" value="PRTases_typeI"/>
    <property type="match status" value="1"/>
</dbReference>
<protein>
    <submittedName>
        <fullName evidence="5">Phosphoribosylpyrophosphate synthetase</fullName>
    </submittedName>
</protein>
<evidence type="ECO:0000259" key="4">
    <source>
        <dbReference type="Pfam" id="PF13793"/>
    </source>
</evidence>
<organism evidence="5 6">
    <name type="scientific">Halopseudomonas phragmitis</name>
    <dbReference type="NCBI Taxonomy" id="1931241"/>
    <lineage>
        <taxon>Bacteria</taxon>
        <taxon>Pseudomonadati</taxon>
        <taxon>Pseudomonadota</taxon>
        <taxon>Gammaproteobacteria</taxon>
        <taxon>Pseudomonadales</taxon>
        <taxon>Pseudomonadaceae</taxon>
        <taxon>Halopseudomonas</taxon>
    </lineage>
</organism>
<feature type="domain" description="Phosphoribosyltransferase" evidence="3">
    <location>
        <begin position="156"/>
        <end position="251"/>
    </location>
</feature>
<accession>A0A1V0B3X2</accession>
<reference evidence="5 6" key="1">
    <citation type="submission" date="2017-03" db="EMBL/GenBank/DDBJ databases">
        <title>Complete genome sequence of the novel DNRA strain Pseudomonas sp. S-6-2 isolated from Chinese polluted river sediment. Journal of Biotechnology.</title>
        <authorList>
            <person name="Li J."/>
            <person name="Xiang F."/>
            <person name="Wang L."/>
            <person name="Xi L."/>
            <person name="Liu J."/>
        </authorList>
    </citation>
    <scope>NUCLEOTIDE SEQUENCE [LARGE SCALE GENOMIC DNA]</scope>
    <source>
        <strain evidence="5 6">S-6-2</strain>
    </source>
</reference>
<dbReference type="NCBIfam" id="NF005537">
    <property type="entry name" value="PRK07199.1"/>
    <property type="match status" value="1"/>
</dbReference>
<dbReference type="GO" id="GO:0005737">
    <property type="term" value="C:cytoplasm"/>
    <property type="evidence" value="ECO:0007669"/>
    <property type="project" value="TreeGrafter"/>
</dbReference>
<dbReference type="GO" id="GO:0006015">
    <property type="term" value="P:5-phosphoribose 1-diphosphate biosynthetic process"/>
    <property type="evidence" value="ECO:0007669"/>
    <property type="project" value="TreeGrafter"/>
</dbReference>
<dbReference type="InterPro" id="IPR000836">
    <property type="entry name" value="PRTase_dom"/>
</dbReference>
<dbReference type="RefSeq" id="WP_080049443.1">
    <property type="nucleotide sequence ID" value="NZ_CP020100.1"/>
</dbReference>
<name>A0A1V0B3X2_9GAMM</name>
<dbReference type="SUPFAM" id="SSF53271">
    <property type="entry name" value="PRTase-like"/>
    <property type="match status" value="2"/>
</dbReference>
<dbReference type="AlphaFoldDB" id="A0A1V0B3X2"/>
<dbReference type="GO" id="GO:0002189">
    <property type="term" value="C:ribose phosphate diphosphokinase complex"/>
    <property type="evidence" value="ECO:0007669"/>
    <property type="project" value="TreeGrafter"/>
</dbReference>
<evidence type="ECO:0000256" key="1">
    <source>
        <dbReference type="ARBA" id="ARBA00022727"/>
    </source>
</evidence>
<dbReference type="KEGG" id="ppha:BVH74_07415"/>
<dbReference type="Gene3D" id="3.40.50.2020">
    <property type="match status" value="2"/>
</dbReference>
<dbReference type="PANTHER" id="PTHR10210">
    <property type="entry name" value="RIBOSE-PHOSPHATE DIPHOSPHOKINASE FAMILY MEMBER"/>
    <property type="match status" value="1"/>
</dbReference>
<dbReference type="Pfam" id="PF13793">
    <property type="entry name" value="Pribosyltran_N"/>
    <property type="match status" value="1"/>
</dbReference>
<evidence type="ECO:0000313" key="5">
    <source>
        <dbReference type="EMBL" id="AQZ94590.1"/>
    </source>
</evidence>
<keyword evidence="1 2" id="KW-0545">Nucleotide biosynthesis</keyword>
<dbReference type="STRING" id="1931241.BVH74_07415"/>
<dbReference type="SMART" id="SM01400">
    <property type="entry name" value="Pribosyltran_N"/>
    <property type="match status" value="1"/>
</dbReference>
<dbReference type="NCBIfam" id="TIGR01251">
    <property type="entry name" value="ribP_PPkin"/>
    <property type="match status" value="1"/>
</dbReference>
<evidence type="ECO:0000313" key="6">
    <source>
        <dbReference type="Proteomes" id="UP000243488"/>
    </source>
</evidence>
<sequence length="303" mass="32590">MDTLLLFFADEQAPARRLAEAAGLACAEVISHRFPDQELRLTLPFSQGQELPGTLVLYRSLDRPNDKLVELLLIARHARQLGIARLVLVAPYLAYMRQDIAFNPGEIVSQTIVGGFLGELFDAVITVDPHLHRISHLQQAIPREQAIALSGAPRLAELIAGRRDNPLLVGPDAESAQWVESAARRQGFDYGVCLKVRHGDRQVEIQLPDIPLQGRAVVLMDDVASSGHTLARAAEQLLAAGAVSVDVAVTHALFAEDALDVIRAAGIGEVWSTDCIAHPSNAITMAPVLAASLKQVLAVGGKP</sequence>
<gene>
    <name evidence="5" type="ORF">BVH74_07415</name>
</gene>
<feature type="domain" description="Ribose-phosphate pyrophosphokinase N-terminal" evidence="4">
    <location>
        <begin position="13"/>
        <end position="113"/>
    </location>
</feature>
<dbReference type="Proteomes" id="UP000243488">
    <property type="component" value="Chromosome"/>
</dbReference>
<dbReference type="Pfam" id="PF00156">
    <property type="entry name" value="Pribosyltran"/>
    <property type="match status" value="1"/>
</dbReference>